<accession>A0ABT0Y5B0</accession>
<dbReference type="Pfam" id="PF00582">
    <property type="entry name" value="Usp"/>
    <property type="match status" value="2"/>
</dbReference>
<dbReference type="RefSeq" id="WP_251801022.1">
    <property type="nucleotide sequence ID" value="NZ_JAMQOL010000038.1"/>
</dbReference>
<dbReference type="PANTHER" id="PTHR46268:SF6">
    <property type="entry name" value="UNIVERSAL STRESS PROTEIN UP12"/>
    <property type="match status" value="1"/>
</dbReference>
<name>A0ABT0Y5B0_9ACTN</name>
<comment type="similarity">
    <text evidence="1">Belongs to the universal stress protein A family.</text>
</comment>
<evidence type="ECO:0000259" key="3">
    <source>
        <dbReference type="Pfam" id="PF00582"/>
    </source>
</evidence>
<dbReference type="Proteomes" id="UP001523216">
    <property type="component" value="Unassembled WGS sequence"/>
</dbReference>
<protein>
    <submittedName>
        <fullName evidence="4">Universal stress protein</fullName>
    </submittedName>
</protein>
<feature type="region of interest" description="Disordered" evidence="2">
    <location>
        <begin position="1"/>
        <end position="23"/>
    </location>
</feature>
<dbReference type="PANTHER" id="PTHR46268">
    <property type="entry name" value="STRESS RESPONSE PROTEIN NHAX"/>
    <property type="match status" value="1"/>
</dbReference>
<evidence type="ECO:0000313" key="4">
    <source>
        <dbReference type="EMBL" id="MCM4081226.1"/>
    </source>
</evidence>
<dbReference type="InterPro" id="IPR014729">
    <property type="entry name" value="Rossmann-like_a/b/a_fold"/>
</dbReference>
<evidence type="ECO:0000313" key="5">
    <source>
        <dbReference type="Proteomes" id="UP001523216"/>
    </source>
</evidence>
<reference evidence="4 5" key="1">
    <citation type="submission" date="2022-06" db="EMBL/GenBank/DDBJ databases">
        <title>Actinoplanes abujensis sp. nov., isolated from Nigerian arid soil.</title>
        <authorList>
            <person name="Ding P."/>
        </authorList>
    </citation>
    <scope>NUCLEOTIDE SEQUENCE [LARGE SCALE GENOMIC DNA]</scope>
    <source>
        <strain evidence="5">TRM88002</strain>
    </source>
</reference>
<feature type="domain" description="UspA" evidence="3">
    <location>
        <begin position="62"/>
        <end position="184"/>
    </location>
</feature>
<comment type="caution">
    <text evidence="4">The sequence shown here is derived from an EMBL/GenBank/DDBJ whole genome shotgun (WGS) entry which is preliminary data.</text>
</comment>
<proteinExistence type="inferred from homology"/>
<keyword evidence="5" id="KW-1185">Reference proteome</keyword>
<feature type="domain" description="UspA" evidence="3">
    <location>
        <begin position="252"/>
        <end position="306"/>
    </location>
</feature>
<dbReference type="PRINTS" id="PR01438">
    <property type="entry name" value="UNVRSLSTRESS"/>
</dbReference>
<evidence type="ECO:0000256" key="2">
    <source>
        <dbReference type="SAM" id="MobiDB-lite"/>
    </source>
</evidence>
<dbReference type="Gene3D" id="3.40.50.620">
    <property type="entry name" value="HUPs"/>
    <property type="match status" value="2"/>
</dbReference>
<gene>
    <name evidence="4" type="ORF">LXN57_26990</name>
</gene>
<feature type="compositionally biased region" description="Basic and acidic residues" evidence="2">
    <location>
        <begin position="1"/>
        <end position="19"/>
    </location>
</feature>
<dbReference type="InterPro" id="IPR006015">
    <property type="entry name" value="Universal_stress_UspA"/>
</dbReference>
<dbReference type="SUPFAM" id="SSF52402">
    <property type="entry name" value="Adenine nucleotide alpha hydrolases-like"/>
    <property type="match status" value="2"/>
</dbReference>
<dbReference type="InterPro" id="IPR006016">
    <property type="entry name" value="UspA"/>
</dbReference>
<sequence>MSDLDNRRTQQDARADSGDVNRPTRYADALNRYLGAAGYEAIESKRAPAEPPFAATPSTGVVVVGADETPAGYTAVDHAAIEAELRGWNLRIVHVQPRRALSSARDAGALLLERLTDRVHACSPSIAVTSHLVVGSPASLLLSQSTSADLLVVGNRHGAASAAIGLSVADRLAGHHDGVIMVVRMPGRPTGTGFGTRPVVVGVEQPGVITPAALFALQEAGLRGCDLVMLSARHGLAPAGRTETIQGVLVHHRTAATDPASALTGLSHGAAAIVVGRRGFGGHPVTMLGSVSRAMVQHAGCPVFLV</sequence>
<evidence type="ECO:0000256" key="1">
    <source>
        <dbReference type="ARBA" id="ARBA00008791"/>
    </source>
</evidence>
<organism evidence="4 5">
    <name type="scientific">Paractinoplanes hotanensis</name>
    <dbReference type="NCBI Taxonomy" id="2906497"/>
    <lineage>
        <taxon>Bacteria</taxon>
        <taxon>Bacillati</taxon>
        <taxon>Actinomycetota</taxon>
        <taxon>Actinomycetes</taxon>
        <taxon>Micromonosporales</taxon>
        <taxon>Micromonosporaceae</taxon>
        <taxon>Paractinoplanes</taxon>
    </lineage>
</organism>
<dbReference type="EMBL" id="JAMQOL010000038">
    <property type="protein sequence ID" value="MCM4081226.1"/>
    <property type="molecule type" value="Genomic_DNA"/>
</dbReference>